<dbReference type="InterPro" id="IPR009056">
    <property type="entry name" value="Cyt_c-like_dom"/>
</dbReference>
<evidence type="ECO:0000259" key="16">
    <source>
        <dbReference type="PROSITE" id="PS51007"/>
    </source>
</evidence>
<keyword evidence="18" id="KW-1185">Reference proteome</keyword>
<dbReference type="Proteomes" id="UP000198406">
    <property type="component" value="Unassembled WGS sequence"/>
</dbReference>
<feature type="chain" id="PRO_5012351335" description="Cytochrome c-553" evidence="15">
    <location>
        <begin position="16"/>
        <end position="129"/>
    </location>
</feature>
<feature type="signal peptide" evidence="15">
    <location>
        <begin position="1"/>
        <end position="15"/>
    </location>
</feature>
<evidence type="ECO:0000256" key="13">
    <source>
        <dbReference type="ARBA" id="ARBA00033211"/>
    </source>
</evidence>
<proteinExistence type="inferred from homology"/>
<evidence type="ECO:0000256" key="9">
    <source>
        <dbReference type="ARBA" id="ARBA00023004"/>
    </source>
</evidence>
<comment type="caution">
    <text evidence="17">The sequence shown here is derived from an EMBL/GenBank/DDBJ whole genome shotgun (WGS) entry which is preliminary data.</text>
</comment>
<gene>
    <name evidence="17" type="ORF">FisN_24Hh075</name>
</gene>
<dbReference type="GO" id="GO:0015979">
    <property type="term" value="P:photosynthesis"/>
    <property type="evidence" value="ECO:0007669"/>
    <property type="project" value="UniProtKB-KW"/>
</dbReference>
<dbReference type="EMBL" id="BDSP01000052">
    <property type="protein sequence ID" value="GAX12499.1"/>
    <property type="molecule type" value="Genomic_DNA"/>
</dbReference>
<evidence type="ECO:0000256" key="6">
    <source>
        <dbReference type="ARBA" id="ARBA00022617"/>
    </source>
</evidence>
<dbReference type="InterPro" id="IPR036909">
    <property type="entry name" value="Cyt_c-like_dom_sf"/>
</dbReference>
<dbReference type="PRINTS" id="PR00605">
    <property type="entry name" value="CYTCHROMECIC"/>
</dbReference>
<keyword evidence="7 14" id="KW-0479">Metal-binding</keyword>
<dbReference type="InterPro" id="IPR008168">
    <property type="entry name" value="Cyt_C_IC"/>
</dbReference>
<keyword evidence="4" id="KW-0813">Transport</keyword>
<dbReference type="OrthoDB" id="1930491at2759"/>
<dbReference type="PANTHER" id="PTHR34688:SF2">
    <property type="entry name" value="CYTOCHROME C6, CHLOROPLASTIC"/>
    <property type="match status" value="1"/>
</dbReference>
<dbReference type="PANTHER" id="PTHR34688">
    <property type="entry name" value="CYTOCHROME C6, CHLOROPLASTIC"/>
    <property type="match status" value="1"/>
</dbReference>
<evidence type="ECO:0000256" key="10">
    <source>
        <dbReference type="ARBA" id="ARBA00023078"/>
    </source>
</evidence>
<dbReference type="InParanoid" id="A0A1Z5JEV1"/>
<dbReference type="GO" id="GO:0020037">
    <property type="term" value="F:heme binding"/>
    <property type="evidence" value="ECO:0007669"/>
    <property type="project" value="InterPro"/>
</dbReference>
<evidence type="ECO:0000313" key="17">
    <source>
        <dbReference type="EMBL" id="GAX12499.1"/>
    </source>
</evidence>
<keyword evidence="8" id="KW-0249">Electron transport</keyword>
<dbReference type="FunFam" id="1.10.760.10:FF:000038">
    <property type="entry name" value="Cytochrome c6"/>
    <property type="match status" value="1"/>
</dbReference>
<reference evidence="17 18" key="1">
    <citation type="journal article" date="2015" name="Plant Cell">
        <title>Oil accumulation by the oleaginous diatom Fistulifera solaris as revealed by the genome and transcriptome.</title>
        <authorList>
            <person name="Tanaka T."/>
            <person name="Maeda Y."/>
            <person name="Veluchamy A."/>
            <person name="Tanaka M."/>
            <person name="Abida H."/>
            <person name="Marechal E."/>
            <person name="Bowler C."/>
            <person name="Muto M."/>
            <person name="Sunaga Y."/>
            <person name="Tanaka M."/>
            <person name="Yoshino T."/>
            <person name="Taniguchi T."/>
            <person name="Fukuda Y."/>
            <person name="Nemoto M."/>
            <person name="Matsumoto M."/>
            <person name="Wong P.S."/>
            <person name="Aburatani S."/>
            <person name="Fujibuchi W."/>
        </authorList>
    </citation>
    <scope>NUCLEOTIDE SEQUENCE [LARGE SCALE GENOMIC DNA]</scope>
    <source>
        <strain evidence="17 18">JPCC DA0580</strain>
    </source>
</reference>
<keyword evidence="9 14" id="KW-0408">Iron</keyword>
<dbReference type="Gene3D" id="1.10.760.10">
    <property type="entry name" value="Cytochrome c-like domain"/>
    <property type="match status" value="1"/>
</dbReference>
<evidence type="ECO:0000256" key="2">
    <source>
        <dbReference type="ARBA" id="ARBA00004456"/>
    </source>
</evidence>
<evidence type="ECO:0000256" key="15">
    <source>
        <dbReference type="SAM" id="SignalP"/>
    </source>
</evidence>
<sequence>MKIAIVASLLASASAFSIKQAAQGAATIGAAAVIATQPVFAADVAAGEQVFNANCAACHAGGQNVIMPEKTLEKEALEQYLAGGRNEKAVINQVTNGKNAMPAFGGRLGDDEIANVAAYVISSSEAGWE</sequence>
<evidence type="ECO:0000256" key="4">
    <source>
        <dbReference type="ARBA" id="ARBA00022448"/>
    </source>
</evidence>
<dbReference type="GO" id="GO:0009055">
    <property type="term" value="F:electron transfer activity"/>
    <property type="evidence" value="ECO:0007669"/>
    <property type="project" value="InterPro"/>
</dbReference>
<dbReference type="HAMAP" id="MF_00594">
    <property type="entry name" value="Cytc_PetJ"/>
    <property type="match status" value="1"/>
</dbReference>
<comment type="similarity">
    <text evidence="3">Belongs to the cytochrome c family. PetJ subfamily.</text>
</comment>
<name>A0A1Z5JEV1_FISSO</name>
<dbReference type="GO" id="GO:0009543">
    <property type="term" value="C:chloroplast thylakoid lumen"/>
    <property type="evidence" value="ECO:0007669"/>
    <property type="project" value="UniProtKB-SubCell"/>
</dbReference>
<dbReference type="PROSITE" id="PS51007">
    <property type="entry name" value="CYTC"/>
    <property type="match status" value="1"/>
</dbReference>
<evidence type="ECO:0000313" key="18">
    <source>
        <dbReference type="Proteomes" id="UP000198406"/>
    </source>
</evidence>
<feature type="domain" description="Cytochrome c" evidence="16">
    <location>
        <begin position="42"/>
        <end position="124"/>
    </location>
</feature>
<protein>
    <recommendedName>
        <fullName evidence="13">Cytochrome c-553</fullName>
    </recommendedName>
    <alternativeName>
        <fullName evidence="12">Cytochrome c553</fullName>
    </alternativeName>
    <alternativeName>
        <fullName evidence="11">Soluble cytochrome f</fullName>
    </alternativeName>
</protein>
<keyword evidence="10" id="KW-0793">Thylakoid</keyword>
<accession>A0A1Z5JEV1</accession>
<dbReference type="SUPFAM" id="SSF46626">
    <property type="entry name" value="Cytochrome c"/>
    <property type="match status" value="1"/>
</dbReference>
<evidence type="ECO:0000256" key="11">
    <source>
        <dbReference type="ARBA" id="ARBA00030448"/>
    </source>
</evidence>
<evidence type="ECO:0000256" key="8">
    <source>
        <dbReference type="ARBA" id="ARBA00022982"/>
    </source>
</evidence>
<dbReference type="InterPro" id="IPR023655">
    <property type="entry name" value="Cyt_C6"/>
</dbReference>
<keyword evidence="15" id="KW-0732">Signal</keyword>
<dbReference type="Pfam" id="PF13442">
    <property type="entry name" value="Cytochrome_CBB3"/>
    <property type="match status" value="1"/>
</dbReference>
<evidence type="ECO:0000256" key="5">
    <source>
        <dbReference type="ARBA" id="ARBA00022531"/>
    </source>
</evidence>
<evidence type="ECO:0000256" key="14">
    <source>
        <dbReference type="PROSITE-ProRule" id="PRU00433"/>
    </source>
</evidence>
<organism evidence="17 18">
    <name type="scientific">Fistulifera solaris</name>
    <name type="common">Oleaginous diatom</name>
    <dbReference type="NCBI Taxonomy" id="1519565"/>
    <lineage>
        <taxon>Eukaryota</taxon>
        <taxon>Sar</taxon>
        <taxon>Stramenopiles</taxon>
        <taxon>Ochrophyta</taxon>
        <taxon>Bacillariophyta</taxon>
        <taxon>Bacillariophyceae</taxon>
        <taxon>Bacillariophycidae</taxon>
        <taxon>Naviculales</taxon>
        <taxon>Naviculaceae</taxon>
        <taxon>Fistulifera</taxon>
    </lineage>
</organism>
<keyword evidence="6 14" id="KW-0349">Heme</keyword>
<dbReference type="AlphaFoldDB" id="A0A1Z5JEV1"/>
<evidence type="ECO:0000256" key="12">
    <source>
        <dbReference type="ARBA" id="ARBA00031247"/>
    </source>
</evidence>
<keyword evidence="5" id="KW-0602">Photosynthesis</keyword>
<comment type="subcellular location">
    <subcellularLocation>
        <location evidence="2">Plastid</location>
        <location evidence="2">Chloroplast thylakoid lumen</location>
    </subcellularLocation>
</comment>
<dbReference type="GO" id="GO:0005506">
    <property type="term" value="F:iron ion binding"/>
    <property type="evidence" value="ECO:0007669"/>
    <property type="project" value="InterPro"/>
</dbReference>
<evidence type="ECO:0000256" key="1">
    <source>
        <dbReference type="ARBA" id="ARBA00002347"/>
    </source>
</evidence>
<evidence type="ECO:0000256" key="7">
    <source>
        <dbReference type="ARBA" id="ARBA00022723"/>
    </source>
</evidence>
<evidence type="ECO:0000256" key="3">
    <source>
        <dbReference type="ARBA" id="ARBA00009650"/>
    </source>
</evidence>
<comment type="function">
    <text evidence="1">Functions as an electron carrier between membrane-bound cytochrome b6-f and photosystem I in oxygenic photosynthesis.</text>
</comment>